<dbReference type="InterPro" id="IPR036217">
    <property type="entry name" value="MethylDNA_cys_MeTrfase_DNAb"/>
</dbReference>
<dbReference type="InterPro" id="IPR014048">
    <property type="entry name" value="MethylDNA_cys_MeTrfase_DNA-bd"/>
</dbReference>
<proteinExistence type="predicted"/>
<evidence type="ECO:0000256" key="1">
    <source>
        <dbReference type="ARBA" id="ARBA00001286"/>
    </source>
</evidence>
<evidence type="ECO:0000256" key="6">
    <source>
        <dbReference type="ARBA" id="ARBA00049348"/>
    </source>
</evidence>
<dbReference type="Gene3D" id="1.10.10.10">
    <property type="entry name" value="Winged helix-like DNA-binding domain superfamily/Winged helix DNA-binding domain"/>
    <property type="match status" value="1"/>
</dbReference>
<dbReference type="NCBIfam" id="TIGR00589">
    <property type="entry name" value="ogt"/>
    <property type="match status" value="1"/>
</dbReference>
<dbReference type="EMBL" id="CP029487">
    <property type="protein sequence ID" value="QCT72046.1"/>
    <property type="molecule type" value="Genomic_DNA"/>
</dbReference>
<dbReference type="InterPro" id="IPR036388">
    <property type="entry name" value="WH-like_DNA-bd_sf"/>
</dbReference>
<dbReference type="Pfam" id="PF01035">
    <property type="entry name" value="DNA_binding_1"/>
    <property type="match status" value="1"/>
</dbReference>
<dbReference type="InterPro" id="IPR052520">
    <property type="entry name" value="ATL_DNA_repair"/>
</dbReference>
<evidence type="ECO:0000259" key="7">
    <source>
        <dbReference type="Pfam" id="PF01035"/>
    </source>
</evidence>
<keyword evidence="4" id="KW-0227">DNA damage</keyword>
<dbReference type="PROSITE" id="PS00374">
    <property type="entry name" value="MGMT"/>
    <property type="match status" value="1"/>
</dbReference>
<keyword evidence="9" id="KW-1185">Reference proteome</keyword>
<comment type="catalytic activity">
    <reaction evidence="6">
        <text>a 6-O-methyl-2'-deoxyguanosine in DNA + L-cysteinyl-[protein] = S-methyl-L-cysteinyl-[protein] + a 2'-deoxyguanosine in DNA</text>
        <dbReference type="Rhea" id="RHEA:24000"/>
        <dbReference type="Rhea" id="RHEA-COMP:10131"/>
        <dbReference type="Rhea" id="RHEA-COMP:10132"/>
        <dbReference type="Rhea" id="RHEA-COMP:11367"/>
        <dbReference type="Rhea" id="RHEA-COMP:11368"/>
        <dbReference type="ChEBI" id="CHEBI:29950"/>
        <dbReference type="ChEBI" id="CHEBI:82612"/>
        <dbReference type="ChEBI" id="CHEBI:85445"/>
        <dbReference type="ChEBI" id="CHEBI:85448"/>
        <dbReference type="EC" id="2.1.1.63"/>
    </reaction>
</comment>
<evidence type="ECO:0000256" key="5">
    <source>
        <dbReference type="ARBA" id="ARBA00023204"/>
    </source>
</evidence>
<dbReference type="CDD" id="cd06445">
    <property type="entry name" value="ATase"/>
    <property type="match status" value="1"/>
</dbReference>
<organism evidence="8 9">
    <name type="scientific">Eubacterium maltosivorans</name>
    <dbReference type="NCBI Taxonomy" id="2041044"/>
    <lineage>
        <taxon>Bacteria</taxon>
        <taxon>Bacillati</taxon>
        <taxon>Bacillota</taxon>
        <taxon>Clostridia</taxon>
        <taxon>Eubacteriales</taxon>
        <taxon>Eubacteriaceae</taxon>
        <taxon>Eubacterium</taxon>
    </lineage>
</organism>
<evidence type="ECO:0000313" key="9">
    <source>
        <dbReference type="Proteomes" id="UP000218387"/>
    </source>
</evidence>
<gene>
    <name evidence="8" type="ORF">CPZ25_012145</name>
</gene>
<dbReference type="GO" id="GO:0032259">
    <property type="term" value="P:methylation"/>
    <property type="evidence" value="ECO:0007669"/>
    <property type="project" value="UniProtKB-KW"/>
</dbReference>
<reference evidence="8 9" key="1">
    <citation type="submission" date="2018-05" db="EMBL/GenBank/DDBJ databases">
        <title>Genome comparison of Eubacterium sp.</title>
        <authorList>
            <person name="Feng Y."/>
            <person name="Sanchez-Andrea I."/>
            <person name="Stams A.J.M."/>
            <person name="De Vos W.M."/>
        </authorList>
    </citation>
    <scope>NUCLEOTIDE SEQUENCE [LARGE SCALE GENOMIC DNA]</scope>
    <source>
        <strain evidence="8 9">YI</strain>
    </source>
</reference>
<dbReference type="PANTHER" id="PTHR42942:SF1">
    <property type="entry name" value="ALKYLTRANSFERASE-LIKE PROTEIN 1"/>
    <property type="match status" value="1"/>
</dbReference>
<dbReference type="RefSeq" id="WP_096920537.1">
    <property type="nucleotide sequence ID" value="NZ_CABJDW020000001.1"/>
</dbReference>
<protein>
    <submittedName>
        <fullName evidence="8">Methylated-DNA--[protein]-cysteine S-methyltransferase</fullName>
    </submittedName>
</protein>
<accession>A0A4V1GM49</accession>
<dbReference type="KEGG" id="emt:CPZ25_012145"/>
<keyword evidence="5" id="KW-0234">DNA repair</keyword>
<dbReference type="AlphaFoldDB" id="A0A4V1GM49"/>
<keyword evidence="2 8" id="KW-0489">Methyltransferase</keyword>
<comment type="catalytic activity">
    <reaction evidence="1">
        <text>a 4-O-methyl-thymidine in DNA + L-cysteinyl-[protein] = a thymidine in DNA + S-methyl-L-cysteinyl-[protein]</text>
        <dbReference type="Rhea" id="RHEA:53428"/>
        <dbReference type="Rhea" id="RHEA-COMP:10131"/>
        <dbReference type="Rhea" id="RHEA-COMP:10132"/>
        <dbReference type="Rhea" id="RHEA-COMP:13555"/>
        <dbReference type="Rhea" id="RHEA-COMP:13556"/>
        <dbReference type="ChEBI" id="CHEBI:29950"/>
        <dbReference type="ChEBI" id="CHEBI:82612"/>
        <dbReference type="ChEBI" id="CHEBI:137386"/>
        <dbReference type="ChEBI" id="CHEBI:137387"/>
        <dbReference type="EC" id="2.1.1.63"/>
    </reaction>
</comment>
<name>A0A4V1GM49_EUBML</name>
<dbReference type="GO" id="GO:0003908">
    <property type="term" value="F:methylated-DNA-[protein]-cysteine S-methyltransferase activity"/>
    <property type="evidence" value="ECO:0007669"/>
    <property type="project" value="UniProtKB-EC"/>
</dbReference>
<dbReference type="Proteomes" id="UP000218387">
    <property type="component" value="Chromosome"/>
</dbReference>
<evidence type="ECO:0000256" key="4">
    <source>
        <dbReference type="ARBA" id="ARBA00022763"/>
    </source>
</evidence>
<evidence type="ECO:0000256" key="3">
    <source>
        <dbReference type="ARBA" id="ARBA00022679"/>
    </source>
</evidence>
<dbReference type="GO" id="GO:0006281">
    <property type="term" value="P:DNA repair"/>
    <property type="evidence" value="ECO:0007669"/>
    <property type="project" value="UniProtKB-KW"/>
</dbReference>
<dbReference type="InterPro" id="IPR001497">
    <property type="entry name" value="MethylDNA_cys_MeTrfase_AS"/>
</dbReference>
<dbReference type="PANTHER" id="PTHR42942">
    <property type="entry name" value="6-O-METHYLGUANINE DNA METHYLTRANSFERASE"/>
    <property type="match status" value="1"/>
</dbReference>
<keyword evidence="3 8" id="KW-0808">Transferase</keyword>
<feature type="domain" description="Methylated-DNA-[protein]-cysteine S-methyltransferase DNA binding" evidence="7">
    <location>
        <begin position="6"/>
        <end position="86"/>
    </location>
</feature>
<evidence type="ECO:0000256" key="2">
    <source>
        <dbReference type="ARBA" id="ARBA00022603"/>
    </source>
</evidence>
<dbReference type="SUPFAM" id="SSF46767">
    <property type="entry name" value="Methylated DNA-protein cysteine methyltransferase, C-terminal domain"/>
    <property type="match status" value="1"/>
</dbReference>
<evidence type="ECO:0000313" key="8">
    <source>
        <dbReference type="EMBL" id="QCT72046.1"/>
    </source>
</evidence>
<sequence length="109" mass="11966">MSESLNKKFYDVVAKIPEGRVASYGQIALLAGRPRAARAVGAALRRVPAHLDLPCHRVVFSDGSLCKGLIFGGPGVQEQLLKKEGVTFLPNGKVNMRCCLWKRSEDFPR</sequence>